<feature type="active site" description="Phosphoserine intermediate" evidence="6">
    <location>
        <position position="102"/>
    </location>
</feature>
<dbReference type="GO" id="GO:0005829">
    <property type="term" value="C:cytosol"/>
    <property type="evidence" value="ECO:0007669"/>
    <property type="project" value="TreeGrafter"/>
</dbReference>
<dbReference type="Pfam" id="PF02879">
    <property type="entry name" value="PGM_PMM_II"/>
    <property type="match status" value="1"/>
</dbReference>
<comment type="catalytic activity">
    <reaction evidence="6">
        <text>alpha-D-glucosamine 1-phosphate = D-glucosamine 6-phosphate</text>
        <dbReference type="Rhea" id="RHEA:23424"/>
        <dbReference type="ChEBI" id="CHEBI:58516"/>
        <dbReference type="ChEBI" id="CHEBI:58725"/>
        <dbReference type="EC" id="5.4.2.10"/>
    </reaction>
</comment>
<dbReference type="GO" id="GO:0004615">
    <property type="term" value="F:phosphomannomutase activity"/>
    <property type="evidence" value="ECO:0007669"/>
    <property type="project" value="TreeGrafter"/>
</dbReference>
<dbReference type="PRINTS" id="PR00509">
    <property type="entry name" value="PGMPMM"/>
</dbReference>
<dbReference type="NCBIfam" id="NF008139">
    <property type="entry name" value="PRK10887.1"/>
    <property type="match status" value="1"/>
</dbReference>
<dbReference type="Pfam" id="PF00408">
    <property type="entry name" value="PGM_PMM_IV"/>
    <property type="match status" value="1"/>
</dbReference>
<evidence type="ECO:0000259" key="8">
    <source>
        <dbReference type="Pfam" id="PF02878"/>
    </source>
</evidence>
<dbReference type="FunFam" id="3.40.120.10:FF:000003">
    <property type="entry name" value="Phosphoglucosamine mutase"/>
    <property type="match status" value="1"/>
</dbReference>
<evidence type="ECO:0000259" key="9">
    <source>
        <dbReference type="Pfam" id="PF02879"/>
    </source>
</evidence>
<sequence>MRILKYFGTDGIRGKVGINPITPDFFLKLGWAVGTVLSKKKSKKIIVGTDTRISRHMFRSSFEAGLNASGVSSIFAGLIPSPAISFLTRKYKIDAGVSISASHNQYYDNGIKFFSVSGSKISRNLEFSIEKKIEKSIKYTKQHKFGKNHVVNFDREYIEYCKNTFPNNISLKKLKIVLDCANGSTYHIAPRVLNELEANIITIGCSPNGTNINFRCGTTDISLLKRVVIEKRADLGFALDGDGDRVILVDHKGNKVDGDKILYIIAYNALKNSGFVGGVVGTSMSNIGLEISLRRIGIPFVRTKVGDRHIFNKLQEKRWNFGAESSGHIILLDKMNTGDGIIAGLQVLGIIVKENTSLHDLCKDVKLVPQTVLNIEFKGSYKNLIKRQVTTAVKQLRNKFKKKVRIICRKSGTEPLIRVMIEGKNKKKIQEIIYNIKKKIK</sequence>
<dbReference type="AlphaFoldDB" id="A0A1V0HP45"/>
<feature type="binding site" description="via phosphate group" evidence="6">
    <location>
        <position position="102"/>
    </location>
    <ligand>
        <name>Mg(2+)</name>
        <dbReference type="ChEBI" id="CHEBI:18420"/>
    </ligand>
</feature>
<dbReference type="InterPro" id="IPR005843">
    <property type="entry name" value="A-D-PHexomutase_C"/>
</dbReference>
<feature type="domain" description="Alpha-D-phosphohexomutase alpha/beta/alpha" evidence="10">
    <location>
        <begin position="257"/>
        <end position="364"/>
    </location>
</feature>
<feature type="domain" description="Alpha-D-phosphohexomutase C-terminal" evidence="7">
    <location>
        <begin position="389"/>
        <end position="433"/>
    </location>
</feature>
<dbReference type="SUPFAM" id="SSF53738">
    <property type="entry name" value="Phosphoglucomutase, first 3 domains"/>
    <property type="match status" value="3"/>
</dbReference>
<dbReference type="Proteomes" id="UP000243729">
    <property type="component" value="Chromosome"/>
</dbReference>
<comment type="PTM">
    <text evidence="6">Activated by phosphorylation.</text>
</comment>
<evidence type="ECO:0000256" key="2">
    <source>
        <dbReference type="ARBA" id="ARBA00022553"/>
    </source>
</evidence>
<feature type="domain" description="Alpha-D-phosphohexomutase alpha/beta/alpha" evidence="9">
    <location>
        <begin position="156"/>
        <end position="253"/>
    </location>
</feature>
<dbReference type="HAMAP" id="MF_01554_B">
    <property type="entry name" value="GlmM_B"/>
    <property type="match status" value="1"/>
</dbReference>
<name>A0A1V0HP45_9ENTR</name>
<dbReference type="GO" id="GO:0009252">
    <property type="term" value="P:peptidoglycan biosynthetic process"/>
    <property type="evidence" value="ECO:0007669"/>
    <property type="project" value="TreeGrafter"/>
</dbReference>
<gene>
    <name evidence="6 11" type="primary">glmM</name>
    <name evidence="11" type="ORF">AOE58_01035</name>
</gene>
<keyword evidence="3 6" id="KW-0479">Metal-binding</keyword>
<accession>A0A1V0HP45</accession>
<dbReference type="InterPro" id="IPR005845">
    <property type="entry name" value="A-D-PHexomutase_a/b/a-II"/>
</dbReference>
<evidence type="ECO:0000256" key="6">
    <source>
        <dbReference type="HAMAP-Rule" id="MF_01554"/>
    </source>
</evidence>
<dbReference type="GO" id="GO:0008966">
    <property type="term" value="F:phosphoglucosamine mutase activity"/>
    <property type="evidence" value="ECO:0007669"/>
    <property type="project" value="UniProtKB-UniRule"/>
</dbReference>
<comment type="function">
    <text evidence="6">Catalyzes the conversion of glucosamine-6-phosphate to glucosamine-1-phosphate.</text>
</comment>
<evidence type="ECO:0000313" key="12">
    <source>
        <dbReference type="Proteomes" id="UP000243729"/>
    </source>
</evidence>
<feature type="binding site" evidence="6">
    <location>
        <position position="244"/>
    </location>
    <ligand>
        <name>Mg(2+)</name>
        <dbReference type="ChEBI" id="CHEBI:18420"/>
    </ligand>
</feature>
<evidence type="ECO:0000256" key="5">
    <source>
        <dbReference type="ARBA" id="ARBA00023235"/>
    </source>
</evidence>
<dbReference type="InterPro" id="IPR005846">
    <property type="entry name" value="A-D-PHexomutase_a/b/a-III"/>
</dbReference>
<dbReference type="NCBIfam" id="TIGR01455">
    <property type="entry name" value="glmM"/>
    <property type="match status" value="1"/>
</dbReference>
<dbReference type="InterPro" id="IPR050060">
    <property type="entry name" value="Phosphoglucosamine_mutase"/>
</dbReference>
<evidence type="ECO:0000259" key="10">
    <source>
        <dbReference type="Pfam" id="PF02880"/>
    </source>
</evidence>
<evidence type="ECO:0000256" key="1">
    <source>
        <dbReference type="ARBA" id="ARBA00010231"/>
    </source>
</evidence>
<dbReference type="GO" id="GO:0006048">
    <property type="term" value="P:UDP-N-acetylglucosamine biosynthetic process"/>
    <property type="evidence" value="ECO:0007669"/>
    <property type="project" value="TreeGrafter"/>
</dbReference>
<dbReference type="PANTHER" id="PTHR42946">
    <property type="entry name" value="PHOSPHOHEXOSE MUTASE"/>
    <property type="match status" value="1"/>
</dbReference>
<dbReference type="CDD" id="cd05802">
    <property type="entry name" value="GlmM"/>
    <property type="match status" value="1"/>
</dbReference>
<dbReference type="FunFam" id="3.40.120.10:FF:000001">
    <property type="entry name" value="Phosphoglucosamine mutase"/>
    <property type="match status" value="1"/>
</dbReference>
<feature type="binding site" evidence="6">
    <location>
        <position position="240"/>
    </location>
    <ligand>
        <name>Mg(2+)</name>
        <dbReference type="ChEBI" id="CHEBI:18420"/>
    </ligand>
</feature>
<comment type="similarity">
    <text evidence="1 6">Belongs to the phosphohexose mutase family.</text>
</comment>
<dbReference type="InterPro" id="IPR036900">
    <property type="entry name" value="A-D-PHexomutase_C_sf"/>
</dbReference>
<feature type="domain" description="Alpha-D-phosphohexomutase alpha/beta/alpha" evidence="8">
    <location>
        <begin position="5"/>
        <end position="137"/>
    </location>
</feature>
<dbReference type="Pfam" id="PF02880">
    <property type="entry name" value="PGM_PMM_III"/>
    <property type="match status" value="1"/>
</dbReference>
<dbReference type="GO" id="GO:0000287">
    <property type="term" value="F:magnesium ion binding"/>
    <property type="evidence" value="ECO:0007669"/>
    <property type="project" value="UniProtKB-UniRule"/>
</dbReference>
<keyword evidence="4 6" id="KW-0460">Magnesium</keyword>
<keyword evidence="12" id="KW-1185">Reference proteome</keyword>
<feature type="binding site" evidence="6">
    <location>
        <position position="242"/>
    </location>
    <ligand>
        <name>Mg(2+)</name>
        <dbReference type="ChEBI" id="CHEBI:18420"/>
    </ligand>
</feature>
<dbReference type="SUPFAM" id="SSF55957">
    <property type="entry name" value="Phosphoglucomutase, C-terminal domain"/>
    <property type="match status" value="1"/>
</dbReference>
<dbReference type="InterPro" id="IPR016055">
    <property type="entry name" value="A-D-PHexomutase_a/b/a-I/II/III"/>
</dbReference>
<evidence type="ECO:0000259" key="7">
    <source>
        <dbReference type="Pfam" id="PF00408"/>
    </source>
</evidence>
<proteinExistence type="inferred from homology"/>
<reference evidence="11 12" key="1">
    <citation type="submission" date="2015-10" db="EMBL/GenBank/DDBJ databases">
        <title>Survey of human and primate louse endosymbionts.</title>
        <authorList>
            <person name="Boyd B.M."/>
        </authorList>
    </citation>
    <scope>NUCLEOTIDE SEQUENCE [LARGE SCALE GENOMIC DNA]</scope>
    <source>
        <strain evidence="11 12">HPNA</strain>
    </source>
</reference>
<dbReference type="Pfam" id="PF02878">
    <property type="entry name" value="PGM_PMM_I"/>
    <property type="match status" value="1"/>
</dbReference>
<dbReference type="InterPro" id="IPR006352">
    <property type="entry name" value="GlmM_bact"/>
</dbReference>
<comment type="cofactor">
    <cofactor evidence="6">
        <name>Mg(2+)</name>
        <dbReference type="ChEBI" id="CHEBI:18420"/>
    </cofactor>
    <text evidence="6">Binds 1 Mg(2+) ion per subunit.</text>
</comment>
<feature type="modified residue" description="Phosphoserine" evidence="6">
    <location>
        <position position="102"/>
    </location>
</feature>
<evidence type="ECO:0000313" key="11">
    <source>
        <dbReference type="EMBL" id="ARC54614.1"/>
    </source>
</evidence>
<dbReference type="Gene3D" id="3.40.120.10">
    <property type="entry name" value="Alpha-D-Glucose-1,6-Bisphosphate, subunit A, domain 3"/>
    <property type="match status" value="3"/>
</dbReference>
<protein>
    <recommendedName>
        <fullName evidence="6">Phosphoglucosamine mutase</fullName>
        <ecNumber evidence="6">5.4.2.10</ecNumber>
    </recommendedName>
</protein>
<evidence type="ECO:0000256" key="3">
    <source>
        <dbReference type="ARBA" id="ARBA00022723"/>
    </source>
</evidence>
<dbReference type="InterPro" id="IPR005844">
    <property type="entry name" value="A-D-PHexomutase_a/b/a-I"/>
</dbReference>
<evidence type="ECO:0000256" key="4">
    <source>
        <dbReference type="ARBA" id="ARBA00022842"/>
    </source>
</evidence>
<dbReference type="PANTHER" id="PTHR42946:SF1">
    <property type="entry name" value="PHOSPHOGLUCOMUTASE (ALPHA-D-GLUCOSE-1,6-BISPHOSPHATE-DEPENDENT)"/>
    <property type="match status" value="1"/>
</dbReference>
<keyword evidence="5 6" id="KW-0413">Isomerase</keyword>
<keyword evidence="2 6" id="KW-0597">Phosphoprotein</keyword>
<dbReference type="EMBL" id="CP012846">
    <property type="protein sequence ID" value="ARC54614.1"/>
    <property type="molecule type" value="Genomic_DNA"/>
</dbReference>
<dbReference type="STRING" id="428412.AOE58_01035"/>
<dbReference type="InterPro" id="IPR005841">
    <property type="entry name" value="Alpha-D-phosphohexomutase_SF"/>
</dbReference>
<organism evidence="11 12">
    <name type="scientific">Candidatus Riesia pthiripubis</name>
    <dbReference type="NCBI Taxonomy" id="428412"/>
    <lineage>
        <taxon>Bacteria</taxon>
        <taxon>Pseudomonadati</taxon>
        <taxon>Pseudomonadota</taxon>
        <taxon>Gammaproteobacteria</taxon>
        <taxon>Enterobacterales</taxon>
        <taxon>Enterobacteriaceae</taxon>
        <taxon>Candidatus Riesia</taxon>
    </lineage>
</organism>
<dbReference type="GO" id="GO:0005975">
    <property type="term" value="P:carbohydrate metabolic process"/>
    <property type="evidence" value="ECO:0007669"/>
    <property type="project" value="InterPro"/>
</dbReference>
<dbReference type="EC" id="5.4.2.10" evidence="6"/>
<dbReference type="Gene3D" id="3.30.310.50">
    <property type="entry name" value="Alpha-D-phosphohexomutase, C-terminal domain"/>
    <property type="match status" value="1"/>
</dbReference>